<name>A0A6C0ID82_9ZZZZ</name>
<reference evidence="1" key="1">
    <citation type="journal article" date="2020" name="Nature">
        <title>Giant virus diversity and host interactions through global metagenomics.</title>
        <authorList>
            <person name="Schulz F."/>
            <person name="Roux S."/>
            <person name="Paez-Espino D."/>
            <person name="Jungbluth S."/>
            <person name="Walsh D.A."/>
            <person name="Denef V.J."/>
            <person name="McMahon K.D."/>
            <person name="Konstantinidis K.T."/>
            <person name="Eloe-Fadrosh E.A."/>
            <person name="Kyrpides N.C."/>
            <person name="Woyke T."/>
        </authorList>
    </citation>
    <scope>NUCLEOTIDE SEQUENCE</scope>
    <source>
        <strain evidence="1">GVMAG-M-3300023184-68</strain>
    </source>
</reference>
<accession>A0A6C0ID82</accession>
<dbReference type="EMBL" id="MN740153">
    <property type="protein sequence ID" value="QHT90395.1"/>
    <property type="molecule type" value="Genomic_DNA"/>
</dbReference>
<proteinExistence type="predicted"/>
<sequence length="96" mass="11417">MSNFEIFSYVKSCLCCCNDESQVQPCHKKKKYTQPQTLYQRVSMLLPSEEFTFKKTCELIFPKSDIHYHNTEHAILPVMITKDGKMFQDKRARKIY</sequence>
<dbReference type="AlphaFoldDB" id="A0A6C0ID82"/>
<organism evidence="1">
    <name type="scientific">viral metagenome</name>
    <dbReference type="NCBI Taxonomy" id="1070528"/>
    <lineage>
        <taxon>unclassified sequences</taxon>
        <taxon>metagenomes</taxon>
        <taxon>organismal metagenomes</taxon>
    </lineage>
</organism>
<evidence type="ECO:0000313" key="1">
    <source>
        <dbReference type="EMBL" id="QHT90395.1"/>
    </source>
</evidence>
<protein>
    <submittedName>
        <fullName evidence="1">Uncharacterized protein</fullName>
    </submittedName>
</protein>